<dbReference type="EMBL" id="CM055114">
    <property type="protein sequence ID" value="KAJ7513964.1"/>
    <property type="molecule type" value="Genomic_DNA"/>
</dbReference>
<organism evidence="1 2">
    <name type="scientific">Diphasiastrum complanatum</name>
    <name type="common">Issler's clubmoss</name>
    <name type="synonym">Lycopodium complanatum</name>
    <dbReference type="NCBI Taxonomy" id="34168"/>
    <lineage>
        <taxon>Eukaryota</taxon>
        <taxon>Viridiplantae</taxon>
        <taxon>Streptophyta</taxon>
        <taxon>Embryophyta</taxon>
        <taxon>Tracheophyta</taxon>
        <taxon>Lycopodiopsida</taxon>
        <taxon>Lycopodiales</taxon>
        <taxon>Lycopodiaceae</taxon>
        <taxon>Lycopodioideae</taxon>
        <taxon>Diphasiastrum</taxon>
    </lineage>
</organism>
<name>A0ACC2A8R8_DIPCM</name>
<reference evidence="2" key="1">
    <citation type="journal article" date="2024" name="Proc. Natl. Acad. Sci. U.S.A.">
        <title>Extraordinary preservation of gene collinearity over three hundred million years revealed in homosporous lycophytes.</title>
        <authorList>
            <person name="Li C."/>
            <person name="Wickell D."/>
            <person name="Kuo L.Y."/>
            <person name="Chen X."/>
            <person name="Nie B."/>
            <person name="Liao X."/>
            <person name="Peng D."/>
            <person name="Ji J."/>
            <person name="Jenkins J."/>
            <person name="Williams M."/>
            <person name="Shu S."/>
            <person name="Plott C."/>
            <person name="Barry K."/>
            <person name="Rajasekar S."/>
            <person name="Grimwood J."/>
            <person name="Han X."/>
            <person name="Sun S."/>
            <person name="Hou Z."/>
            <person name="He W."/>
            <person name="Dai G."/>
            <person name="Sun C."/>
            <person name="Schmutz J."/>
            <person name="Leebens-Mack J.H."/>
            <person name="Li F.W."/>
            <person name="Wang L."/>
        </authorList>
    </citation>
    <scope>NUCLEOTIDE SEQUENCE [LARGE SCALE GENOMIC DNA]</scope>
    <source>
        <strain evidence="2">cv. PW_Plant_1</strain>
    </source>
</reference>
<comment type="caution">
    <text evidence="1">The sequence shown here is derived from an EMBL/GenBank/DDBJ whole genome shotgun (WGS) entry which is preliminary data.</text>
</comment>
<keyword evidence="2" id="KW-1185">Reference proteome</keyword>
<evidence type="ECO:0000313" key="2">
    <source>
        <dbReference type="Proteomes" id="UP001162992"/>
    </source>
</evidence>
<protein>
    <submittedName>
        <fullName evidence="1">Uncharacterized protein</fullName>
    </submittedName>
</protein>
<gene>
    <name evidence="1" type="ORF">O6H91_23G021000</name>
</gene>
<evidence type="ECO:0000313" key="1">
    <source>
        <dbReference type="EMBL" id="KAJ7513964.1"/>
    </source>
</evidence>
<proteinExistence type="predicted"/>
<dbReference type="Proteomes" id="UP001162992">
    <property type="component" value="Chromosome 23"/>
</dbReference>
<accession>A0ACC2A8R8</accession>
<sequence length="693" mass="77427">MQISFNPAGSNIVAVSKLDGKLFFLKTGASDMDELDLLGYALLKDSILDIAWDVPKSHGSAGFDDMFILVSLARGEIVKLKVPTSKASGGGLFFENKVLRRISFCIAVPLLAIVVGKYYLEKEGVERKVIWGLGQDKKLHQYRLPDSLQAWTGSDGMPLLAHFHIPAHSKPGCAIVLCEKTSVLLTGAEDGVLQLRKMVLDPLHAPVKVRDIQMYDGYNGGITCVTVAGRRIFTAGANGVLFSCPAMEAAVLEDDLRHGTSFFPTKDSFVVDRTKHCTKTENEESHTLSILEKYEENAEARSSLAIQACQTQMRNQIQKIRAEFVELFEKNRKAPDLEQLSSLELIVDLELEAQLRMDGQKRIHHARQQVRLENVKKEILAERIKHECWDKMSEAGSHLWPFIQGCEVSNFPKHEDCARHIRLAKVAKILRIVAIQESMWLKTIKLVVAGQADNVLNIPTAPGSSRSSIPDVPANEGALTRNLEDSVTHDLASPGSVGVEPGSMKLDDNLVSRRSSAIITRESSGDKSGSDQDNVTRGSSKVGLESTSPLPTPEEDQEETDVITPEMQENGPVENLLYHSFDLISSKKKRMQAQKEEKEKKVRAQEAEQRKLKSDIQDLMTMFDKSVMDLYNMRLMVDDFREHYDEAIAEDKALDRNFKKDFADCGDLVALLYKHFRRRRPSTPKLLKVGSPF</sequence>